<comment type="caution">
    <text evidence="1">The sequence shown here is derived from an EMBL/GenBank/DDBJ whole genome shotgun (WGS) entry which is preliminary data.</text>
</comment>
<dbReference type="eggNOG" id="COG1942">
    <property type="taxonomic scope" value="Bacteria"/>
</dbReference>
<dbReference type="Gene3D" id="3.30.429.10">
    <property type="entry name" value="Macrophage Migration Inhibitory Factor"/>
    <property type="match status" value="2"/>
</dbReference>
<protein>
    <submittedName>
        <fullName evidence="1">4-oxalocrotonate tautomerase</fullName>
    </submittedName>
</protein>
<gene>
    <name evidence="1" type="ORF">B597_004085</name>
</gene>
<proteinExistence type="predicted"/>
<dbReference type="OrthoDB" id="9804765at2"/>
<dbReference type="SUPFAM" id="SSF55331">
    <property type="entry name" value="Tautomerase/MIF"/>
    <property type="match status" value="1"/>
</dbReference>
<dbReference type="PANTHER" id="PTHR35530:SF1">
    <property type="entry name" value="2-HYDROXYMUCONATE TAUTOMERASE"/>
    <property type="match status" value="1"/>
</dbReference>
<evidence type="ECO:0000313" key="2">
    <source>
        <dbReference type="Proteomes" id="UP000026923"/>
    </source>
</evidence>
<evidence type="ECO:0000313" key="1">
    <source>
        <dbReference type="EMBL" id="EWC42596.1"/>
    </source>
</evidence>
<accession>A0A061JS76</accession>
<organism evidence="1 2">
    <name type="scientific">Stutzerimonas stutzeri KOS6</name>
    <dbReference type="NCBI Taxonomy" id="1218352"/>
    <lineage>
        <taxon>Bacteria</taxon>
        <taxon>Pseudomonadati</taxon>
        <taxon>Pseudomonadota</taxon>
        <taxon>Gammaproteobacteria</taxon>
        <taxon>Pseudomonadales</taxon>
        <taxon>Pseudomonadaceae</taxon>
        <taxon>Stutzerimonas</taxon>
    </lineage>
</organism>
<reference evidence="1 2" key="1">
    <citation type="journal article" date="2013" name="Genome Announc.">
        <title>Draft Genome of the Nitrogen-Fixing Bacterium Pseudomonas stutzeri Strain KOS6 Isolated from Industrial Hydrocarbon Sludge.</title>
        <authorList>
            <person name="Grigoryeva T.V."/>
            <person name="Laikov A.V."/>
            <person name="Naumova R.P."/>
            <person name="Manolov A.I."/>
            <person name="Larin A.K."/>
            <person name="Karpova I.Y."/>
            <person name="Semashko T.A."/>
            <person name="Alexeev D.G."/>
            <person name="Kostryukova E.S."/>
            <person name="Muller R."/>
            <person name="Govorun V.M."/>
        </authorList>
    </citation>
    <scope>NUCLEOTIDE SEQUENCE [LARGE SCALE GENOMIC DNA]</scope>
    <source>
        <strain evidence="1 2">KOS6</strain>
    </source>
</reference>
<dbReference type="Proteomes" id="UP000026923">
    <property type="component" value="Unassembled WGS sequence"/>
</dbReference>
<dbReference type="PANTHER" id="PTHR35530">
    <property type="entry name" value="TAUTOMERASE-RELATED"/>
    <property type="match status" value="1"/>
</dbReference>
<dbReference type="AlphaFoldDB" id="A0A061JS76"/>
<dbReference type="InterPro" id="IPR014347">
    <property type="entry name" value="Tautomerase/MIF_sf"/>
</dbReference>
<dbReference type="EMBL" id="AMCZ02000003">
    <property type="protein sequence ID" value="EWC42596.1"/>
    <property type="molecule type" value="Genomic_DNA"/>
</dbReference>
<name>A0A061JS76_STUST</name>
<sequence length="138" mass="15645">MPIVIFHLVEGCASAEQQAELLDEASRLYSKVLAAPIDRIRAMISLYPRECFSVSGETGRQAPYFEFRVFDGRPLEERRRLMAGFTELLVRILDVQPQLVRGLCIRVDPQDWSIGGIPADLLRAMEIDVRDKALEVGR</sequence>
<dbReference type="RefSeq" id="WP_003296951.1">
    <property type="nucleotide sequence ID" value="NZ_KK020676.1"/>
</dbReference>
<dbReference type="HOGENOM" id="CLU_151982_0_0_6"/>